<dbReference type="InterPro" id="IPR018170">
    <property type="entry name" value="Aldo/ket_reductase_CS"/>
</dbReference>
<protein>
    <recommendedName>
        <fullName evidence="3">NADP-dependent oxidoreductase domain-containing protein</fullName>
    </recommendedName>
</protein>
<dbReference type="InterPro" id="IPR050523">
    <property type="entry name" value="AKR_Detox_Biosynth"/>
</dbReference>
<feature type="domain" description="NADP-dependent oxidoreductase" evidence="3">
    <location>
        <begin position="34"/>
        <end position="299"/>
    </location>
</feature>
<dbReference type="Pfam" id="PF00248">
    <property type="entry name" value="Aldo_ket_red"/>
    <property type="match status" value="1"/>
</dbReference>
<organism evidence="4 5">
    <name type="scientific">Thalassiosira oceanica</name>
    <name type="common">Marine diatom</name>
    <dbReference type="NCBI Taxonomy" id="159749"/>
    <lineage>
        <taxon>Eukaryota</taxon>
        <taxon>Sar</taxon>
        <taxon>Stramenopiles</taxon>
        <taxon>Ochrophyta</taxon>
        <taxon>Bacillariophyta</taxon>
        <taxon>Coscinodiscophyceae</taxon>
        <taxon>Thalassiosirophycidae</taxon>
        <taxon>Thalassiosirales</taxon>
        <taxon>Thalassiosiraceae</taxon>
        <taxon>Thalassiosira</taxon>
    </lineage>
</organism>
<dbReference type="InterPro" id="IPR023210">
    <property type="entry name" value="NADP_OxRdtase_dom"/>
</dbReference>
<dbReference type="OMA" id="NYWHGDL"/>
<dbReference type="AlphaFoldDB" id="K0SM59"/>
<keyword evidence="5" id="KW-1185">Reference proteome</keyword>
<dbReference type="SUPFAM" id="SSF51430">
    <property type="entry name" value="NAD(P)-linked oxidoreductase"/>
    <property type="match status" value="1"/>
</dbReference>
<evidence type="ECO:0000313" key="4">
    <source>
        <dbReference type="EMBL" id="EJK66054.1"/>
    </source>
</evidence>
<dbReference type="EMBL" id="AGNL01015301">
    <property type="protein sequence ID" value="EJK66054.1"/>
    <property type="molecule type" value="Genomic_DNA"/>
</dbReference>
<dbReference type="Proteomes" id="UP000266841">
    <property type="component" value="Unassembled WGS sequence"/>
</dbReference>
<dbReference type="OrthoDB" id="2310150at2759"/>
<evidence type="ECO:0000256" key="2">
    <source>
        <dbReference type="SAM" id="MobiDB-lite"/>
    </source>
</evidence>
<sequence>MTFAWGQTSSYVDDKVAGEILGAMMDFCPERPMRIDTARIYAGGNSEVMLGRVLRSLEGESPIIGSKAHPSQPDGLSPAGIQAQLEASLDAVGAAKFGEFYLHQPDTENPLLGSLEALHDLVNQGKVEAIGMSNYHVSEVRRAFDLCEENGLHKPKVYQGLYNPLNRKIEDHLLPLLREEGCSFVAYNPLAAGLLTGKHTSGGDVKEGRFKDNPNYLPRFYTPSHFAAVDIIQNACVEANISMVEASYRWLLRHSALARDDGLLLGASDINQLRQNLNACKGAEAAELPQSMLDAFDAAYQIVAKDNPFPYWRSYSSDMPDRESLDQGASYSAAKAK</sequence>
<comment type="caution">
    <text evidence="4">The sequence shown here is derived from an EMBL/GenBank/DDBJ whole genome shotgun (WGS) entry which is preliminary data.</text>
</comment>
<dbReference type="eggNOG" id="ENOG502QU2T">
    <property type="taxonomic scope" value="Eukaryota"/>
</dbReference>
<accession>K0SM59</accession>
<keyword evidence="1" id="KW-0560">Oxidoreductase</keyword>
<dbReference type="PROSITE" id="PS00062">
    <property type="entry name" value="ALDOKETO_REDUCTASE_2"/>
    <property type="match status" value="1"/>
</dbReference>
<proteinExistence type="predicted"/>
<dbReference type="Gene3D" id="3.20.20.100">
    <property type="entry name" value="NADP-dependent oxidoreductase domain"/>
    <property type="match status" value="1"/>
</dbReference>
<reference evidence="4 5" key="1">
    <citation type="journal article" date="2012" name="Genome Biol.">
        <title>Genome and low-iron response of an oceanic diatom adapted to chronic iron limitation.</title>
        <authorList>
            <person name="Lommer M."/>
            <person name="Specht M."/>
            <person name="Roy A.S."/>
            <person name="Kraemer L."/>
            <person name="Andreson R."/>
            <person name="Gutowska M.A."/>
            <person name="Wolf J."/>
            <person name="Bergner S.V."/>
            <person name="Schilhabel M.B."/>
            <person name="Klostermeier U.C."/>
            <person name="Beiko R.G."/>
            <person name="Rosenstiel P."/>
            <person name="Hippler M."/>
            <person name="Laroche J."/>
        </authorList>
    </citation>
    <scope>NUCLEOTIDE SEQUENCE [LARGE SCALE GENOMIC DNA]</scope>
    <source>
        <strain evidence="4 5">CCMP1005</strain>
    </source>
</reference>
<dbReference type="PANTHER" id="PTHR43364:SF4">
    <property type="entry name" value="NAD(P)-LINKED OXIDOREDUCTASE SUPERFAMILY PROTEIN"/>
    <property type="match status" value="1"/>
</dbReference>
<feature type="region of interest" description="Disordered" evidence="2">
    <location>
        <begin position="317"/>
        <end position="337"/>
    </location>
</feature>
<dbReference type="PANTHER" id="PTHR43364">
    <property type="entry name" value="NADH-SPECIFIC METHYLGLYOXAL REDUCTASE-RELATED"/>
    <property type="match status" value="1"/>
</dbReference>
<evidence type="ECO:0000259" key="3">
    <source>
        <dbReference type="Pfam" id="PF00248"/>
    </source>
</evidence>
<dbReference type="GO" id="GO:0016491">
    <property type="term" value="F:oxidoreductase activity"/>
    <property type="evidence" value="ECO:0007669"/>
    <property type="project" value="UniProtKB-KW"/>
</dbReference>
<gene>
    <name evidence="4" type="ORF">THAOC_13040</name>
</gene>
<dbReference type="InterPro" id="IPR036812">
    <property type="entry name" value="NAD(P)_OxRdtase_dom_sf"/>
</dbReference>
<evidence type="ECO:0000313" key="5">
    <source>
        <dbReference type="Proteomes" id="UP000266841"/>
    </source>
</evidence>
<name>K0SM59_THAOC</name>
<evidence type="ECO:0000256" key="1">
    <source>
        <dbReference type="ARBA" id="ARBA00023002"/>
    </source>
</evidence>